<feature type="region of interest" description="Disordered" evidence="1">
    <location>
        <begin position="1"/>
        <end position="25"/>
    </location>
</feature>
<evidence type="ECO:0000256" key="1">
    <source>
        <dbReference type="SAM" id="MobiDB-lite"/>
    </source>
</evidence>
<evidence type="ECO:0000313" key="2">
    <source>
        <dbReference type="EMBL" id="XDT73659.1"/>
    </source>
</evidence>
<organism evidence="2">
    <name type="scientific">Thermohahella caldifontis</name>
    <dbReference type="NCBI Taxonomy" id="3142973"/>
    <lineage>
        <taxon>Bacteria</taxon>
        <taxon>Pseudomonadati</taxon>
        <taxon>Pseudomonadota</taxon>
        <taxon>Gammaproteobacteria</taxon>
        <taxon>Oceanospirillales</taxon>
        <taxon>Hahellaceae</taxon>
        <taxon>Thermohahella</taxon>
    </lineage>
</organism>
<name>A0AB39UZ59_9GAMM</name>
<protein>
    <recommendedName>
        <fullName evidence="3">DUF559 domain-containing protein</fullName>
    </recommendedName>
</protein>
<feature type="region of interest" description="Disordered" evidence="1">
    <location>
        <begin position="68"/>
        <end position="91"/>
    </location>
</feature>
<proteinExistence type="predicted"/>
<feature type="compositionally biased region" description="Basic and acidic residues" evidence="1">
    <location>
        <begin position="77"/>
        <end position="91"/>
    </location>
</feature>
<accession>A0AB39UZ59</accession>
<dbReference type="KEGG" id="tcd:AAIA72_06745"/>
<evidence type="ECO:0008006" key="3">
    <source>
        <dbReference type="Google" id="ProtNLM"/>
    </source>
</evidence>
<sequence length="91" mass="10561">MDRKASSAPNPHYRCPLGRLQPDRADPEAIKREGWREQGILVISPEDERLDWIEREFIRRIGERLYGRRPGRPSVAEARDGGSDRREVDHG</sequence>
<dbReference type="EMBL" id="CP154858">
    <property type="protein sequence ID" value="XDT73659.1"/>
    <property type="molecule type" value="Genomic_DNA"/>
</dbReference>
<dbReference type="AlphaFoldDB" id="A0AB39UZ59"/>
<reference evidence="2" key="1">
    <citation type="submission" date="2024-05" db="EMBL/GenBank/DDBJ databases">
        <title>Genome sequencing of novel strain.</title>
        <authorList>
            <person name="Ganbat D."/>
            <person name="Ganbat S."/>
            <person name="Lee S.-J."/>
        </authorList>
    </citation>
    <scope>NUCLEOTIDE SEQUENCE</scope>
    <source>
        <strain evidence="2">SMD15-11</strain>
    </source>
</reference>
<gene>
    <name evidence="2" type="ORF">AAIA72_06745</name>
</gene>
<dbReference type="RefSeq" id="WP_369602644.1">
    <property type="nucleotide sequence ID" value="NZ_CP154858.1"/>
</dbReference>